<evidence type="ECO:0000259" key="7">
    <source>
        <dbReference type="PROSITE" id="PS51336"/>
    </source>
</evidence>
<dbReference type="AlphaFoldDB" id="A0A9P0CCG5"/>
<dbReference type="InterPro" id="IPR040193">
    <property type="entry name" value="EFHC1/EFHC2/EFHB"/>
</dbReference>
<proteinExistence type="predicted"/>
<name>A0A9P0CCG5_BEMTA</name>
<dbReference type="FunFam" id="2.30.29.170:FF:000002">
    <property type="entry name" value="EF-hand domain (C-terminal) containing 1"/>
    <property type="match status" value="1"/>
</dbReference>
<dbReference type="Gene3D" id="2.30.29.170">
    <property type="match status" value="2"/>
</dbReference>
<evidence type="ECO:0000256" key="1">
    <source>
        <dbReference type="ARBA" id="ARBA00004430"/>
    </source>
</evidence>
<evidence type="ECO:0000256" key="6">
    <source>
        <dbReference type="SAM" id="MobiDB-lite"/>
    </source>
</evidence>
<accession>A0A9P0CCG5</accession>
<dbReference type="GO" id="GO:0060285">
    <property type="term" value="P:cilium-dependent cell motility"/>
    <property type="evidence" value="ECO:0007669"/>
    <property type="project" value="TreeGrafter"/>
</dbReference>
<feature type="domain" description="DM10" evidence="7">
    <location>
        <begin position="217"/>
        <end position="321"/>
    </location>
</feature>
<dbReference type="Proteomes" id="UP001152759">
    <property type="component" value="Chromosome 5"/>
</dbReference>
<dbReference type="GO" id="GO:0007052">
    <property type="term" value="P:mitotic spindle organization"/>
    <property type="evidence" value="ECO:0007669"/>
    <property type="project" value="TreeGrafter"/>
</dbReference>
<dbReference type="PANTHER" id="PTHR12086">
    <property type="entry name" value="EF-HAND DOMAIN C-TERMINAL CONTAINING PROTEIN"/>
    <property type="match status" value="1"/>
</dbReference>
<dbReference type="EMBL" id="OU963866">
    <property type="protein sequence ID" value="CAH0772902.1"/>
    <property type="molecule type" value="Genomic_DNA"/>
</dbReference>
<dbReference type="InterPro" id="IPR006602">
    <property type="entry name" value="DM10_dom"/>
</dbReference>
<dbReference type="GO" id="GO:0072686">
    <property type="term" value="C:mitotic spindle"/>
    <property type="evidence" value="ECO:0007669"/>
    <property type="project" value="TreeGrafter"/>
</dbReference>
<feature type="domain" description="DM10" evidence="7">
    <location>
        <begin position="40"/>
        <end position="159"/>
    </location>
</feature>
<reference evidence="8" key="1">
    <citation type="submission" date="2021-12" db="EMBL/GenBank/DDBJ databases">
        <authorList>
            <person name="King R."/>
        </authorList>
    </citation>
    <scope>NUCLEOTIDE SEQUENCE</scope>
</reference>
<dbReference type="PROSITE" id="PS51336">
    <property type="entry name" value="DM10"/>
    <property type="match status" value="2"/>
</dbReference>
<sequence length="357" mass="41829">MNEERELPVDPTPQEKHEPLKSARKQTLADEKFRQYLQFDGKVLRFYAVWLNSDGESNEKRPCTIYYYLSDDRMEILEAREINSGRDPFPRVLNRMRVPKNWEILPASNASSPDAADMENVEYFGPRDLLVGETLYILRKQFFLYDCDLFTRRFYKNCLNIEQGPAIDVKEPKERFKITPMIPPHIGIGQPEDTIQSCLTLKPVPLKKNMIQYVTNAGKVLRYKARLDWIHPEDKDREFVIHYSLADGLLSISEKRVKNSGFEGGRFLKPMLLMKPDSDTNYPQYYNPTDFRLGSIVHVYGQRFIITGAALSVLRYMEENPEKFRPEHLDEFRNYFSQLGVTTHNETRLESDQTLVH</sequence>
<dbReference type="GO" id="GO:0043014">
    <property type="term" value="F:alpha-tubulin binding"/>
    <property type="evidence" value="ECO:0007669"/>
    <property type="project" value="TreeGrafter"/>
</dbReference>
<gene>
    <name evidence="8" type="ORF">BEMITA_LOCUS9460</name>
</gene>
<comment type="subcellular location">
    <subcellularLocation>
        <location evidence="1">Cytoplasm</location>
        <location evidence="1">Cytoskeleton</location>
        <location evidence="1">Cilium axoneme</location>
    </subcellularLocation>
</comment>
<evidence type="ECO:0000256" key="2">
    <source>
        <dbReference type="ARBA" id="ARBA00022490"/>
    </source>
</evidence>
<dbReference type="GO" id="GO:0005930">
    <property type="term" value="C:axoneme"/>
    <property type="evidence" value="ECO:0007669"/>
    <property type="project" value="UniProtKB-SubCell"/>
</dbReference>
<dbReference type="Pfam" id="PF06565">
    <property type="entry name" value="DM10_dom"/>
    <property type="match status" value="2"/>
</dbReference>
<keyword evidence="5" id="KW-0966">Cell projection</keyword>
<evidence type="ECO:0000256" key="4">
    <source>
        <dbReference type="ARBA" id="ARBA00023212"/>
    </source>
</evidence>
<evidence type="ECO:0000256" key="3">
    <source>
        <dbReference type="ARBA" id="ARBA00022737"/>
    </source>
</evidence>
<keyword evidence="3" id="KW-0677">Repeat</keyword>
<feature type="region of interest" description="Disordered" evidence="6">
    <location>
        <begin position="1"/>
        <end position="25"/>
    </location>
</feature>
<protein>
    <recommendedName>
        <fullName evidence="7">DM10 domain-containing protein</fullName>
    </recommendedName>
</protein>
<organism evidence="8 9">
    <name type="scientific">Bemisia tabaci</name>
    <name type="common">Sweetpotato whitefly</name>
    <name type="synonym">Aleurodes tabaci</name>
    <dbReference type="NCBI Taxonomy" id="7038"/>
    <lineage>
        <taxon>Eukaryota</taxon>
        <taxon>Metazoa</taxon>
        <taxon>Ecdysozoa</taxon>
        <taxon>Arthropoda</taxon>
        <taxon>Hexapoda</taxon>
        <taxon>Insecta</taxon>
        <taxon>Pterygota</taxon>
        <taxon>Neoptera</taxon>
        <taxon>Paraneoptera</taxon>
        <taxon>Hemiptera</taxon>
        <taxon>Sternorrhyncha</taxon>
        <taxon>Aleyrodoidea</taxon>
        <taxon>Aleyrodidae</taxon>
        <taxon>Aleyrodinae</taxon>
        <taxon>Bemisia</taxon>
    </lineage>
</organism>
<keyword evidence="9" id="KW-1185">Reference proteome</keyword>
<evidence type="ECO:0000313" key="8">
    <source>
        <dbReference type="EMBL" id="CAH0772902.1"/>
    </source>
</evidence>
<evidence type="ECO:0000256" key="5">
    <source>
        <dbReference type="ARBA" id="ARBA00023273"/>
    </source>
</evidence>
<evidence type="ECO:0000313" key="9">
    <source>
        <dbReference type="Proteomes" id="UP001152759"/>
    </source>
</evidence>
<keyword evidence="4" id="KW-0206">Cytoskeleton</keyword>
<dbReference type="GO" id="GO:0000281">
    <property type="term" value="P:mitotic cytokinesis"/>
    <property type="evidence" value="ECO:0007669"/>
    <property type="project" value="TreeGrafter"/>
</dbReference>
<dbReference type="PANTHER" id="PTHR12086:SF9">
    <property type="entry name" value="EF-HAND DOMAIN-CONTAINING PROTEIN 1"/>
    <property type="match status" value="1"/>
</dbReference>
<keyword evidence="2" id="KW-0963">Cytoplasm</keyword>
<dbReference type="SMART" id="SM00676">
    <property type="entry name" value="DM10"/>
    <property type="match status" value="2"/>
</dbReference>